<dbReference type="Gene3D" id="3.40.50.300">
    <property type="entry name" value="P-loop containing nucleotide triphosphate hydrolases"/>
    <property type="match status" value="1"/>
</dbReference>
<evidence type="ECO:0000256" key="3">
    <source>
        <dbReference type="ARBA" id="ARBA00022741"/>
    </source>
</evidence>
<keyword evidence="2" id="KW-0813">Transport</keyword>
<keyword evidence="7" id="KW-1185">Reference proteome</keyword>
<sequence>MTLVIENVTKTYQNFKAVDQLSFTIPKGESFGLIGQNGAGKTTTFRMILDLQETTHGTISWDGKPMNAINRDLLGYLPEERGIFPTMPVEEQLYFFGELRGKKRKDLKPEVEYWIQRFELDEKRKEKAEKLSKGNQQKVQLIASFIHRPEFLILDEPFSGLDPVNKDLLKDAILHLKQQGTTILFSSHQMDHVEELCDHLCLLKRGKSLFSGSLLDLKKTYGKVKLSVRSPHSAEELAQQPGVVSVLQKKDHVVLTLEDESYGEPLFRYISNGSFVERFSLDYLSLDEIFKLKVGEPDEQISSTREATL</sequence>
<evidence type="ECO:0000256" key="4">
    <source>
        <dbReference type="ARBA" id="ARBA00022840"/>
    </source>
</evidence>
<organism evidence="6 7">
    <name type="scientific">Tetzosporium hominis</name>
    <dbReference type="NCBI Taxonomy" id="2020506"/>
    <lineage>
        <taxon>Bacteria</taxon>
        <taxon>Bacillati</taxon>
        <taxon>Bacillota</taxon>
        <taxon>Bacilli</taxon>
        <taxon>Bacillales</taxon>
        <taxon>Caryophanaceae</taxon>
        <taxon>Tetzosporium</taxon>
    </lineage>
</organism>
<dbReference type="EMBL" id="NOKQ01000217">
    <property type="protein sequence ID" value="OZS77899.1"/>
    <property type="molecule type" value="Genomic_DNA"/>
</dbReference>
<accession>A0A264W2W0</accession>
<evidence type="ECO:0000313" key="6">
    <source>
        <dbReference type="EMBL" id="OZS77899.1"/>
    </source>
</evidence>
<feature type="domain" description="ABC transporter" evidence="5">
    <location>
        <begin position="3"/>
        <end position="230"/>
    </location>
</feature>
<dbReference type="Pfam" id="PF00005">
    <property type="entry name" value="ABC_tran"/>
    <property type="match status" value="1"/>
</dbReference>
<dbReference type="SUPFAM" id="SSF52540">
    <property type="entry name" value="P-loop containing nucleoside triphosphate hydrolases"/>
    <property type="match status" value="1"/>
</dbReference>
<name>A0A264W2W0_9BACL</name>
<keyword evidence="3" id="KW-0547">Nucleotide-binding</keyword>
<keyword evidence="4 6" id="KW-0067">ATP-binding</keyword>
<protein>
    <submittedName>
        <fullName evidence="6">Sodium ABC transporter ATP-binding protein</fullName>
    </submittedName>
</protein>
<evidence type="ECO:0000259" key="5">
    <source>
        <dbReference type="PROSITE" id="PS50893"/>
    </source>
</evidence>
<dbReference type="PROSITE" id="PS00211">
    <property type="entry name" value="ABC_TRANSPORTER_1"/>
    <property type="match status" value="1"/>
</dbReference>
<evidence type="ECO:0000256" key="1">
    <source>
        <dbReference type="ARBA" id="ARBA00005417"/>
    </source>
</evidence>
<dbReference type="Proteomes" id="UP000217065">
    <property type="component" value="Unassembled WGS sequence"/>
</dbReference>
<dbReference type="InterPro" id="IPR027417">
    <property type="entry name" value="P-loop_NTPase"/>
</dbReference>
<dbReference type="RefSeq" id="WP_094943133.1">
    <property type="nucleotide sequence ID" value="NZ_NOKQ01000217.1"/>
</dbReference>
<dbReference type="InterPro" id="IPR003439">
    <property type="entry name" value="ABC_transporter-like_ATP-bd"/>
</dbReference>
<dbReference type="InterPro" id="IPR025302">
    <property type="entry name" value="DrrA1/2-like_C"/>
</dbReference>
<dbReference type="PANTHER" id="PTHR42711:SF5">
    <property type="entry name" value="ABC TRANSPORTER ATP-BINDING PROTEIN NATA"/>
    <property type="match status" value="1"/>
</dbReference>
<dbReference type="PROSITE" id="PS50893">
    <property type="entry name" value="ABC_TRANSPORTER_2"/>
    <property type="match status" value="1"/>
</dbReference>
<comment type="similarity">
    <text evidence="1">Belongs to the ABC transporter superfamily.</text>
</comment>
<dbReference type="Pfam" id="PF13732">
    <property type="entry name" value="DrrA1-3_C"/>
    <property type="match status" value="1"/>
</dbReference>
<dbReference type="GO" id="GO:0016887">
    <property type="term" value="F:ATP hydrolysis activity"/>
    <property type="evidence" value="ECO:0007669"/>
    <property type="project" value="InterPro"/>
</dbReference>
<proteinExistence type="inferred from homology"/>
<dbReference type="PANTHER" id="PTHR42711">
    <property type="entry name" value="ABC TRANSPORTER ATP-BINDING PROTEIN"/>
    <property type="match status" value="1"/>
</dbReference>
<dbReference type="InterPro" id="IPR017871">
    <property type="entry name" value="ABC_transporter-like_CS"/>
</dbReference>
<evidence type="ECO:0000313" key="7">
    <source>
        <dbReference type="Proteomes" id="UP000217065"/>
    </source>
</evidence>
<evidence type="ECO:0000256" key="2">
    <source>
        <dbReference type="ARBA" id="ARBA00022448"/>
    </source>
</evidence>
<dbReference type="InterPro" id="IPR003593">
    <property type="entry name" value="AAA+_ATPase"/>
</dbReference>
<dbReference type="AlphaFoldDB" id="A0A264W2W0"/>
<comment type="caution">
    <text evidence="6">The sequence shown here is derived from an EMBL/GenBank/DDBJ whole genome shotgun (WGS) entry which is preliminary data.</text>
</comment>
<reference evidence="6 7" key="1">
    <citation type="submission" date="2017-07" db="EMBL/GenBank/DDBJ databases">
        <title>Tetzosporium hominis gen.nov. sp.nov.</title>
        <authorList>
            <person name="Tetz G."/>
            <person name="Tetz V."/>
        </authorList>
    </citation>
    <scope>NUCLEOTIDE SEQUENCE [LARGE SCALE GENOMIC DNA]</scope>
    <source>
        <strain evidence="6 7">VT-49</strain>
    </source>
</reference>
<dbReference type="GO" id="GO:0005524">
    <property type="term" value="F:ATP binding"/>
    <property type="evidence" value="ECO:0007669"/>
    <property type="project" value="UniProtKB-KW"/>
</dbReference>
<dbReference type="OrthoDB" id="9801987at2"/>
<dbReference type="SMART" id="SM00382">
    <property type="entry name" value="AAA"/>
    <property type="match status" value="1"/>
</dbReference>
<gene>
    <name evidence="6" type="ORF">CF394_09085</name>
</gene>
<dbReference type="InterPro" id="IPR050763">
    <property type="entry name" value="ABC_transporter_ATP-binding"/>
</dbReference>